<dbReference type="EMBL" id="JAPXFL010000010">
    <property type="protein sequence ID" value="KAK9500078.1"/>
    <property type="molecule type" value="Genomic_DNA"/>
</dbReference>
<dbReference type="Pfam" id="PF02157">
    <property type="entry name" value="Man-6-P_recep"/>
    <property type="match status" value="1"/>
</dbReference>
<reference evidence="12 13" key="1">
    <citation type="submission" date="2022-12" db="EMBL/GenBank/DDBJ databases">
        <title>Chromosome-level genome assembly of true bugs.</title>
        <authorList>
            <person name="Ma L."/>
            <person name="Li H."/>
        </authorList>
    </citation>
    <scope>NUCLEOTIDE SEQUENCE [LARGE SCALE GENOMIC DNA]</scope>
    <source>
        <strain evidence="12">Lab_2022b</strain>
    </source>
</reference>
<evidence type="ECO:0000313" key="13">
    <source>
        <dbReference type="Proteomes" id="UP001461498"/>
    </source>
</evidence>
<dbReference type="InterPro" id="IPR009011">
    <property type="entry name" value="Man6P_isomerase_rcpt-bd_dom_sf"/>
</dbReference>
<name>A0AAW1CQT3_9HEMI</name>
<keyword evidence="4" id="KW-0732">Signal</keyword>
<evidence type="ECO:0000256" key="7">
    <source>
        <dbReference type="ARBA" id="ARBA00023157"/>
    </source>
</evidence>
<dbReference type="GO" id="GO:0006622">
    <property type="term" value="P:protein targeting to lysosome"/>
    <property type="evidence" value="ECO:0007669"/>
    <property type="project" value="InterPro"/>
</dbReference>
<comment type="caution">
    <text evidence="12">The sequence shown here is derived from an EMBL/GenBank/DDBJ whole genome shotgun (WGS) entry which is preliminary data.</text>
</comment>
<protein>
    <recommendedName>
        <fullName evidence="11">MRH domain-containing protein</fullName>
    </recommendedName>
</protein>
<evidence type="ECO:0000256" key="6">
    <source>
        <dbReference type="ARBA" id="ARBA00023136"/>
    </source>
</evidence>
<evidence type="ECO:0000313" key="12">
    <source>
        <dbReference type="EMBL" id="KAK9500078.1"/>
    </source>
</evidence>
<dbReference type="Gene3D" id="2.70.130.10">
    <property type="entry name" value="Mannose-6-phosphate receptor binding domain"/>
    <property type="match status" value="1"/>
</dbReference>
<dbReference type="InterPro" id="IPR000296">
    <property type="entry name" value="Man-6-P_rcpt_cation_dep"/>
</dbReference>
<evidence type="ECO:0000256" key="4">
    <source>
        <dbReference type="ARBA" id="ARBA00022729"/>
    </source>
</evidence>
<dbReference type="SUPFAM" id="SSF50911">
    <property type="entry name" value="Mannose 6-phosphate receptor domain"/>
    <property type="match status" value="1"/>
</dbReference>
<dbReference type="PANTHER" id="PTHR15071">
    <property type="entry name" value="MANNOSE-6-PHOSPHATE RECEPTOR FAMILY MEMBER"/>
    <property type="match status" value="1"/>
</dbReference>
<dbReference type="PROSITE" id="PS51914">
    <property type="entry name" value="MRH"/>
    <property type="match status" value="1"/>
</dbReference>
<evidence type="ECO:0000256" key="9">
    <source>
        <dbReference type="SAM" id="MobiDB-lite"/>
    </source>
</evidence>
<evidence type="ECO:0000259" key="11">
    <source>
        <dbReference type="PROSITE" id="PS51914"/>
    </source>
</evidence>
<evidence type="ECO:0000256" key="8">
    <source>
        <dbReference type="ARBA" id="ARBA00023180"/>
    </source>
</evidence>
<dbReference type="PANTHER" id="PTHR15071:SF29">
    <property type="entry name" value="CATION-DEPENDENT MANNOSE-6-PHOSPHATE RECEPTOR"/>
    <property type="match status" value="1"/>
</dbReference>
<dbReference type="InterPro" id="IPR028927">
    <property type="entry name" value="Man-6-P_rcpt"/>
</dbReference>
<keyword evidence="7" id="KW-1015">Disulfide bond</keyword>
<evidence type="ECO:0000256" key="2">
    <source>
        <dbReference type="ARBA" id="ARBA00022448"/>
    </source>
</evidence>
<proteinExistence type="predicted"/>
<keyword evidence="2" id="KW-0813">Transport</keyword>
<keyword evidence="6 10" id="KW-0472">Membrane</keyword>
<keyword evidence="8" id="KW-0325">Glycoprotein</keyword>
<gene>
    <name evidence="12" type="ORF">O3M35_001415</name>
</gene>
<dbReference type="GO" id="GO:0019904">
    <property type="term" value="F:protein domain specific binding"/>
    <property type="evidence" value="ECO:0007669"/>
    <property type="project" value="InterPro"/>
</dbReference>
<dbReference type="AlphaFoldDB" id="A0AAW1CQT3"/>
<dbReference type="InterPro" id="IPR044865">
    <property type="entry name" value="MRH_dom"/>
</dbReference>
<keyword evidence="13" id="KW-1185">Reference proteome</keyword>
<comment type="subcellular location">
    <subcellularLocation>
        <location evidence="1">Endomembrane system</location>
    </subcellularLocation>
</comment>
<dbReference type="GO" id="GO:0005768">
    <property type="term" value="C:endosome"/>
    <property type="evidence" value="ECO:0007669"/>
    <property type="project" value="InterPro"/>
</dbReference>
<evidence type="ECO:0000256" key="3">
    <source>
        <dbReference type="ARBA" id="ARBA00022692"/>
    </source>
</evidence>
<dbReference type="PRINTS" id="PR00715">
    <property type="entry name" value="MAN6PRECEPTR"/>
</dbReference>
<accession>A0AAW1CQT3</accession>
<feature type="region of interest" description="Disordered" evidence="9">
    <location>
        <begin position="236"/>
        <end position="260"/>
    </location>
</feature>
<sequence>MYLPLVSIYFFFIINISFIVPTFGEKCILQDPKNSRKISLIQGISLLTGEKFVTSWNNFTYAVSICSDASKGNHPNASVTRTTITPQSTVNSTTVLGRYNDTDIVGEENWRLLIYSGGDKIEEKGPCHGTPWKTLIMMTCDLKADELNVELLDPLNAGCFAFFHLKTSVICPLPGMSPWSVFLMLLLTGGACYLVIGIAYRRLVAGAKGWEQIPNYNFWRDPCAWPKEYLRSQDSSRRAEQWNNNRPNATDSVDEPLLHP</sequence>
<evidence type="ECO:0000256" key="10">
    <source>
        <dbReference type="SAM" id="Phobius"/>
    </source>
</evidence>
<feature type="compositionally biased region" description="Polar residues" evidence="9">
    <location>
        <begin position="241"/>
        <end position="251"/>
    </location>
</feature>
<feature type="transmembrane region" description="Helical" evidence="10">
    <location>
        <begin position="179"/>
        <end position="200"/>
    </location>
</feature>
<feature type="domain" description="MRH" evidence="11">
    <location>
        <begin position="25"/>
        <end position="173"/>
    </location>
</feature>
<keyword evidence="3 10" id="KW-0812">Transmembrane</keyword>
<organism evidence="12 13">
    <name type="scientific">Rhynocoris fuscipes</name>
    <dbReference type="NCBI Taxonomy" id="488301"/>
    <lineage>
        <taxon>Eukaryota</taxon>
        <taxon>Metazoa</taxon>
        <taxon>Ecdysozoa</taxon>
        <taxon>Arthropoda</taxon>
        <taxon>Hexapoda</taxon>
        <taxon>Insecta</taxon>
        <taxon>Pterygota</taxon>
        <taxon>Neoptera</taxon>
        <taxon>Paraneoptera</taxon>
        <taxon>Hemiptera</taxon>
        <taxon>Heteroptera</taxon>
        <taxon>Panheteroptera</taxon>
        <taxon>Cimicomorpha</taxon>
        <taxon>Reduviidae</taxon>
        <taxon>Harpactorinae</taxon>
        <taxon>Harpactorini</taxon>
        <taxon>Rhynocoris</taxon>
    </lineage>
</organism>
<dbReference type="Proteomes" id="UP001461498">
    <property type="component" value="Unassembled WGS sequence"/>
</dbReference>
<evidence type="ECO:0000256" key="5">
    <source>
        <dbReference type="ARBA" id="ARBA00022989"/>
    </source>
</evidence>
<evidence type="ECO:0000256" key="1">
    <source>
        <dbReference type="ARBA" id="ARBA00004308"/>
    </source>
</evidence>
<keyword evidence="5 10" id="KW-1133">Transmembrane helix</keyword>
<dbReference type="GO" id="GO:0005802">
    <property type="term" value="C:trans-Golgi network"/>
    <property type="evidence" value="ECO:0007669"/>
    <property type="project" value="TreeGrafter"/>
</dbReference>